<gene>
    <name evidence="2" type="ORF">K444DRAFT_613668</name>
</gene>
<feature type="transmembrane region" description="Helical" evidence="1">
    <location>
        <begin position="24"/>
        <end position="43"/>
    </location>
</feature>
<sequence>MRDTTKPLINTRVLWTFQTRSPKIPRFIAVGLAFGLLGIFLFGEQRRLNRWPQIILNMSPSRSGDNPRPGDADAIKGRYPLDCAGVAGELRKKHWQSRYGHRRGLQPMKLKFPIYITQRLKDEKTLGQQRRLYRRSLKWDHSDVVRN</sequence>
<dbReference type="Proteomes" id="UP000235371">
    <property type="component" value="Unassembled WGS sequence"/>
</dbReference>
<evidence type="ECO:0000256" key="1">
    <source>
        <dbReference type="SAM" id="Phobius"/>
    </source>
</evidence>
<dbReference type="EMBL" id="KZ613817">
    <property type="protein sequence ID" value="PMD58866.1"/>
    <property type="molecule type" value="Genomic_DNA"/>
</dbReference>
<dbReference type="GeneID" id="36588474"/>
<dbReference type="RefSeq" id="XP_024735770.1">
    <property type="nucleotide sequence ID" value="XM_024880397.1"/>
</dbReference>
<proteinExistence type="predicted"/>
<evidence type="ECO:0000313" key="2">
    <source>
        <dbReference type="EMBL" id="PMD58866.1"/>
    </source>
</evidence>
<accession>A0A2J6T777</accession>
<reference evidence="2 3" key="1">
    <citation type="submission" date="2016-04" db="EMBL/GenBank/DDBJ databases">
        <title>A degradative enzymes factory behind the ericoid mycorrhizal symbiosis.</title>
        <authorList>
            <consortium name="DOE Joint Genome Institute"/>
            <person name="Martino E."/>
            <person name="Morin E."/>
            <person name="Grelet G."/>
            <person name="Kuo A."/>
            <person name="Kohler A."/>
            <person name="Daghino S."/>
            <person name="Barry K."/>
            <person name="Choi C."/>
            <person name="Cichocki N."/>
            <person name="Clum A."/>
            <person name="Copeland A."/>
            <person name="Hainaut M."/>
            <person name="Haridas S."/>
            <person name="Labutti K."/>
            <person name="Lindquist E."/>
            <person name="Lipzen A."/>
            <person name="Khouja H.-R."/>
            <person name="Murat C."/>
            <person name="Ohm R."/>
            <person name="Olson A."/>
            <person name="Spatafora J."/>
            <person name="Veneault-Fourrey C."/>
            <person name="Henrissat B."/>
            <person name="Grigoriev I."/>
            <person name="Martin F."/>
            <person name="Perotto S."/>
        </authorList>
    </citation>
    <scope>NUCLEOTIDE SEQUENCE [LARGE SCALE GENOMIC DNA]</scope>
    <source>
        <strain evidence="2 3">E</strain>
    </source>
</reference>
<protein>
    <submittedName>
        <fullName evidence="2">Uncharacterized protein</fullName>
    </submittedName>
</protein>
<name>A0A2J6T777_9HELO</name>
<keyword evidence="3" id="KW-1185">Reference proteome</keyword>
<keyword evidence="1" id="KW-1133">Transmembrane helix</keyword>
<dbReference type="AlphaFoldDB" id="A0A2J6T777"/>
<organism evidence="2 3">
    <name type="scientific">Hyaloscypha bicolor E</name>
    <dbReference type="NCBI Taxonomy" id="1095630"/>
    <lineage>
        <taxon>Eukaryota</taxon>
        <taxon>Fungi</taxon>
        <taxon>Dikarya</taxon>
        <taxon>Ascomycota</taxon>
        <taxon>Pezizomycotina</taxon>
        <taxon>Leotiomycetes</taxon>
        <taxon>Helotiales</taxon>
        <taxon>Hyaloscyphaceae</taxon>
        <taxon>Hyaloscypha</taxon>
        <taxon>Hyaloscypha bicolor</taxon>
    </lineage>
</organism>
<keyword evidence="1" id="KW-0472">Membrane</keyword>
<evidence type="ECO:0000313" key="3">
    <source>
        <dbReference type="Proteomes" id="UP000235371"/>
    </source>
</evidence>
<dbReference type="InParanoid" id="A0A2J6T777"/>
<keyword evidence="1" id="KW-0812">Transmembrane</keyword>